<reference evidence="3" key="1">
    <citation type="submission" date="2016-10" db="EMBL/GenBank/DDBJ databases">
        <authorList>
            <person name="Varghese N."/>
            <person name="Submissions S."/>
        </authorList>
    </citation>
    <scope>NUCLEOTIDE SEQUENCE [LARGE SCALE GENOMIC DNA]</scope>
    <source>
        <strain evidence="3">DSM 26348</strain>
    </source>
</reference>
<organism evidence="2 3">
    <name type="scientific">Planctomicrobium piriforme</name>
    <dbReference type="NCBI Taxonomy" id="1576369"/>
    <lineage>
        <taxon>Bacteria</taxon>
        <taxon>Pseudomonadati</taxon>
        <taxon>Planctomycetota</taxon>
        <taxon>Planctomycetia</taxon>
        <taxon>Planctomycetales</taxon>
        <taxon>Planctomycetaceae</taxon>
        <taxon>Planctomicrobium</taxon>
    </lineage>
</organism>
<keyword evidence="1" id="KW-0812">Transmembrane</keyword>
<feature type="transmembrane region" description="Helical" evidence="1">
    <location>
        <begin position="106"/>
        <end position="127"/>
    </location>
</feature>
<dbReference type="AlphaFoldDB" id="A0A1I3B8B2"/>
<dbReference type="RefSeq" id="WP_139228165.1">
    <property type="nucleotide sequence ID" value="NZ_FOQD01000001.1"/>
</dbReference>
<dbReference type="EMBL" id="FOQD01000001">
    <property type="protein sequence ID" value="SFH57951.1"/>
    <property type="molecule type" value="Genomic_DNA"/>
</dbReference>
<keyword evidence="1" id="KW-1133">Transmembrane helix</keyword>
<dbReference type="OrthoDB" id="5068013at2"/>
<feature type="transmembrane region" description="Helical" evidence="1">
    <location>
        <begin position="49"/>
        <end position="65"/>
    </location>
</feature>
<keyword evidence="1" id="KW-0472">Membrane</keyword>
<proteinExistence type="predicted"/>
<feature type="transmembrane region" description="Helical" evidence="1">
    <location>
        <begin position="23"/>
        <end position="43"/>
    </location>
</feature>
<keyword evidence="3" id="KW-1185">Reference proteome</keyword>
<sequence>MGGSQEYVPGVCNIGAAETQMRWIAGWTGLAITLALATLLIAYRADPRWRLLVFLPAFIGALGFIQAKWHFCAAYGVTGVFNVSASTGHQDTVEQAESREKDRRTAFFIIGLSALSAIVVTAVVYVIRV</sequence>
<gene>
    <name evidence="2" type="ORF">SAMN05421753_101270</name>
</gene>
<dbReference type="Proteomes" id="UP000199518">
    <property type="component" value="Unassembled WGS sequence"/>
</dbReference>
<protein>
    <submittedName>
        <fullName evidence="2">Uncharacterized protein</fullName>
    </submittedName>
</protein>
<name>A0A1I3B8B2_9PLAN</name>
<evidence type="ECO:0000256" key="1">
    <source>
        <dbReference type="SAM" id="Phobius"/>
    </source>
</evidence>
<accession>A0A1I3B8B2</accession>
<evidence type="ECO:0000313" key="2">
    <source>
        <dbReference type="EMBL" id="SFH57951.1"/>
    </source>
</evidence>
<evidence type="ECO:0000313" key="3">
    <source>
        <dbReference type="Proteomes" id="UP000199518"/>
    </source>
</evidence>